<comment type="caution">
    <text evidence="1">The sequence shown here is derived from an EMBL/GenBank/DDBJ whole genome shotgun (WGS) entry which is preliminary data.</text>
</comment>
<gene>
    <name evidence="1" type="ORF">VPK24_00190</name>
</gene>
<dbReference type="Proteomes" id="UP001604335">
    <property type="component" value="Unassembled WGS sequence"/>
</dbReference>
<evidence type="ECO:0000313" key="1">
    <source>
        <dbReference type="EMBL" id="MFG3816039.1"/>
    </source>
</evidence>
<name>A0ABW7C7E2_9CYAN</name>
<reference evidence="2" key="1">
    <citation type="journal article" date="2024" name="Algal Res.">
        <title>Biochemical, toxicological and genomic investigation of a high-biomass producing Limnothrix strain isolated from Italian shallow drinking water reservoir.</title>
        <authorList>
            <person name="Simonazzi M."/>
            <person name="Shishido T.K."/>
            <person name="Delbaje E."/>
            <person name="Wahlsten M."/>
            <person name="Fewer D.P."/>
            <person name="Sivonen K."/>
            <person name="Pezzolesi L."/>
            <person name="Pistocchi R."/>
        </authorList>
    </citation>
    <scope>NUCLEOTIDE SEQUENCE [LARGE SCALE GENOMIC DNA]</scope>
    <source>
        <strain evidence="2">LRLZ20PSL1</strain>
    </source>
</reference>
<evidence type="ECO:0000313" key="2">
    <source>
        <dbReference type="Proteomes" id="UP001604335"/>
    </source>
</evidence>
<protein>
    <submittedName>
        <fullName evidence="1">Uncharacterized protein</fullName>
    </submittedName>
</protein>
<accession>A0ABW7C7E2</accession>
<sequence>MPLPKEFKERVAAVRDLVRTEGGEWTIDRATSRFSGKNTKAKAKNIRQAIEALEGAGLLLSYEDNGEQRWYDASLQAIA</sequence>
<dbReference type="EMBL" id="JAZAQF010000001">
    <property type="protein sequence ID" value="MFG3816039.1"/>
    <property type="molecule type" value="Genomic_DNA"/>
</dbReference>
<organism evidence="1 2">
    <name type="scientific">Limnothrix redekei LRLZ20PSL1</name>
    <dbReference type="NCBI Taxonomy" id="3112953"/>
    <lineage>
        <taxon>Bacteria</taxon>
        <taxon>Bacillati</taxon>
        <taxon>Cyanobacteriota</taxon>
        <taxon>Cyanophyceae</taxon>
        <taxon>Pseudanabaenales</taxon>
        <taxon>Pseudanabaenaceae</taxon>
        <taxon>Limnothrix</taxon>
    </lineage>
</organism>
<dbReference type="RefSeq" id="WP_393009912.1">
    <property type="nucleotide sequence ID" value="NZ_JAZAQF010000001.1"/>
</dbReference>
<keyword evidence="2" id="KW-1185">Reference proteome</keyword>
<proteinExistence type="predicted"/>